<evidence type="ECO:0000313" key="6">
    <source>
        <dbReference type="EMBL" id="VZO40048.1"/>
    </source>
</evidence>
<dbReference type="SUPFAM" id="SSF53822">
    <property type="entry name" value="Periplasmic binding protein-like I"/>
    <property type="match status" value="1"/>
</dbReference>
<proteinExistence type="predicted"/>
<evidence type="ECO:0000259" key="5">
    <source>
        <dbReference type="PROSITE" id="PS50932"/>
    </source>
</evidence>
<dbReference type="CDD" id="cd01392">
    <property type="entry name" value="HTH_LacI"/>
    <property type="match status" value="1"/>
</dbReference>
<dbReference type="Pfam" id="PF00356">
    <property type="entry name" value="LacI"/>
    <property type="match status" value="1"/>
</dbReference>
<dbReference type="Pfam" id="PF13377">
    <property type="entry name" value="Peripla_BP_3"/>
    <property type="match status" value="1"/>
</dbReference>
<dbReference type="PROSITE" id="PS00356">
    <property type="entry name" value="HTH_LACI_1"/>
    <property type="match status" value="1"/>
</dbReference>
<dbReference type="SMART" id="SM00354">
    <property type="entry name" value="HTH_LACI"/>
    <property type="match status" value="1"/>
</dbReference>
<dbReference type="GO" id="GO:0003700">
    <property type="term" value="F:DNA-binding transcription factor activity"/>
    <property type="evidence" value="ECO:0007669"/>
    <property type="project" value="TreeGrafter"/>
</dbReference>
<comment type="caution">
    <text evidence="6">The sequence shown here is derived from an EMBL/GenBank/DDBJ whole genome shotgun (WGS) entry which is preliminary data.</text>
</comment>
<reference evidence="6 7" key="1">
    <citation type="submission" date="2019-11" db="EMBL/GenBank/DDBJ databases">
        <authorList>
            <person name="Criscuolo A."/>
        </authorList>
    </citation>
    <scope>NUCLEOTIDE SEQUENCE [LARGE SCALE GENOMIC DNA]</scope>
    <source>
        <strain evidence="6">CIP111667</strain>
    </source>
</reference>
<dbReference type="EMBL" id="CACRYJ010000067">
    <property type="protein sequence ID" value="VZO40048.1"/>
    <property type="molecule type" value="Genomic_DNA"/>
</dbReference>
<dbReference type="AlphaFoldDB" id="A0A7M4DRF4"/>
<keyword evidence="1" id="KW-0805">Transcription regulation</keyword>
<evidence type="ECO:0000256" key="1">
    <source>
        <dbReference type="ARBA" id="ARBA00023015"/>
    </source>
</evidence>
<accession>A0A7M4DRF4</accession>
<dbReference type="SUPFAM" id="SSF47413">
    <property type="entry name" value="lambda repressor-like DNA-binding domains"/>
    <property type="match status" value="1"/>
</dbReference>
<dbReference type="Gene3D" id="3.40.50.2300">
    <property type="match status" value="2"/>
</dbReference>
<dbReference type="CDD" id="cd06267">
    <property type="entry name" value="PBP1_LacI_sugar_binding-like"/>
    <property type="match status" value="1"/>
</dbReference>
<dbReference type="PRINTS" id="PR00036">
    <property type="entry name" value="HTHLACI"/>
</dbReference>
<dbReference type="InterPro" id="IPR000843">
    <property type="entry name" value="HTH_LacI"/>
</dbReference>
<organism evidence="6 7">
    <name type="scientific">Occultella aeris</name>
    <dbReference type="NCBI Taxonomy" id="2761496"/>
    <lineage>
        <taxon>Bacteria</taxon>
        <taxon>Bacillati</taxon>
        <taxon>Actinomycetota</taxon>
        <taxon>Actinomycetes</taxon>
        <taxon>Micrococcales</taxon>
        <taxon>Ruaniaceae</taxon>
        <taxon>Occultella</taxon>
    </lineage>
</organism>
<dbReference type="PANTHER" id="PTHR30146">
    <property type="entry name" value="LACI-RELATED TRANSCRIPTIONAL REPRESSOR"/>
    <property type="match status" value="1"/>
</dbReference>
<name>A0A7M4DRF4_9MICO</name>
<gene>
    <name evidence="6" type="primary">degA_15</name>
    <name evidence="6" type="ORF">HALOF300_04749</name>
</gene>
<keyword evidence="2" id="KW-0238">DNA-binding</keyword>
<dbReference type="Gene3D" id="1.10.260.40">
    <property type="entry name" value="lambda repressor-like DNA-binding domains"/>
    <property type="match status" value="1"/>
</dbReference>
<feature type="region of interest" description="Disordered" evidence="4">
    <location>
        <begin position="328"/>
        <end position="348"/>
    </location>
</feature>
<evidence type="ECO:0000256" key="3">
    <source>
        <dbReference type="ARBA" id="ARBA00023163"/>
    </source>
</evidence>
<dbReference type="PROSITE" id="PS50932">
    <property type="entry name" value="HTH_LACI_2"/>
    <property type="match status" value="1"/>
</dbReference>
<evidence type="ECO:0000256" key="2">
    <source>
        <dbReference type="ARBA" id="ARBA00023125"/>
    </source>
</evidence>
<protein>
    <submittedName>
        <fullName evidence="6">HTH-type transcriptional regulator DegA</fullName>
    </submittedName>
</protein>
<feature type="domain" description="HTH lacI-type" evidence="5">
    <location>
        <begin position="5"/>
        <end position="61"/>
    </location>
</feature>
<dbReference type="InterPro" id="IPR010982">
    <property type="entry name" value="Lambda_DNA-bd_dom_sf"/>
</dbReference>
<keyword evidence="7" id="KW-1185">Reference proteome</keyword>
<dbReference type="GO" id="GO:0000976">
    <property type="term" value="F:transcription cis-regulatory region binding"/>
    <property type="evidence" value="ECO:0007669"/>
    <property type="project" value="TreeGrafter"/>
</dbReference>
<dbReference type="RefSeq" id="WP_156743335.1">
    <property type="nucleotide sequence ID" value="NZ_CACRYJ010000067.1"/>
</dbReference>
<sequence length="348" mass="36967">MSSKPTINDVAARAGVSKATVSKYLNVALGYSVAPKTRKKIEDAIRELDFHPNPIARSLTSGSSMTIGLVIADIKNPFFPDLVASVQEVVEAGGYNLILGSSGRDTGREIEIIRSMVQRRVDGLVLASVQGGSRDLEFVEELGLPTVLASRDLPELIWDTVVIDNIQGAEIAVKHLRDLGHTRIGYVGSNPTVKPFLDRLHGFEAATADLPEAVTVTVGSMMEDGRLGTHELLARTPRPTALHFANDVMALGGLVACAELALSVPWDVSIIGHDNITAGSLPGIGLTTVDSAAAWVGARAAEMLLQRIRGEVVERESPQLVMRPAKLILRSSTAPPPGSRNGGQGPAR</sequence>
<keyword evidence="3" id="KW-0804">Transcription</keyword>
<evidence type="ECO:0000256" key="4">
    <source>
        <dbReference type="SAM" id="MobiDB-lite"/>
    </source>
</evidence>
<dbReference type="InterPro" id="IPR028082">
    <property type="entry name" value="Peripla_BP_I"/>
</dbReference>
<dbReference type="InterPro" id="IPR046335">
    <property type="entry name" value="LacI/GalR-like_sensor"/>
</dbReference>
<evidence type="ECO:0000313" key="7">
    <source>
        <dbReference type="Proteomes" id="UP000419743"/>
    </source>
</evidence>
<dbReference type="Proteomes" id="UP000419743">
    <property type="component" value="Unassembled WGS sequence"/>
</dbReference>
<dbReference type="PANTHER" id="PTHR30146:SF138">
    <property type="entry name" value="TRANSCRIPTIONAL REGULATORY PROTEIN"/>
    <property type="match status" value="1"/>
</dbReference>